<gene>
    <name evidence="9" type="ORF">C0Z20_08465</name>
</gene>
<evidence type="ECO:0000256" key="4">
    <source>
        <dbReference type="ARBA" id="ARBA00022803"/>
    </source>
</evidence>
<feature type="region of interest" description="Disordered" evidence="7">
    <location>
        <begin position="1000"/>
        <end position="1029"/>
    </location>
</feature>
<evidence type="ECO:0000256" key="6">
    <source>
        <dbReference type="PROSITE-ProRule" id="PRU00339"/>
    </source>
</evidence>
<dbReference type="Gene3D" id="1.25.40.10">
    <property type="entry name" value="Tetratricopeptide repeat domain"/>
    <property type="match status" value="4"/>
</dbReference>
<dbReference type="GO" id="GO:0019867">
    <property type="term" value="C:outer membrane"/>
    <property type="evidence" value="ECO:0007669"/>
    <property type="project" value="InterPro"/>
</dbReference>
<keyword evidence="4 6" id="KW-0802">TPR repeat</keyword>
<protein>
    <submittedName>
        <fullName evidence="9">Tetratricopeptide repeat protein</fullName>
    </submittedName>
</protein>
<dbReference type="InterPro" id="IPR051012">
    <property type="entry name" value="CellSynth/LPSAsmb/PSIAsmb"/>
</dbReference>
<dbReference type="EMBL" id="PNYC01000004">
    <property type="protein sequence ID" value="PMS37337.1"/>
    <property type="molecule type" value="Genomic_DNA"/>
</dbReference>
<dbReference type="Pfam" id="PF14559">
    <property type="entry name" value="TPR_19"/>
    <property type="match status" value="2"/>
</dbReference>
<keyword evidence="10" id="KW-1185">Reference proteome</keyword>
<evidence type="ECO:0000313" key="10">
    <source>
        <dbReference type="Proteomes" id="UP000235777"/>
    </source>
</evidence>
<dbReference type="Pfam" id="PF13432">
    <property type="entry name" value="TPR_16"/>
    <property type="match status" value="1"/>
</dbReference>
<keyword evidence="5" id="KW-0135">Cellulose biosynthesis</keyword>
<dbReference type="UniPathway" id="UPA00694"/>
<feature type="compositionally biased region" description="Low complexity" evidence="7">
    <location>
        <begin position="880"/>
        <end position="911"/>
    </location>
</feature>
<dbReference type="RefSeq" id="WP_020566118.1">
    <property type="nucleotide sequence ID" value="NZ_KB890168.1"/>
</dbReference>
<dbReference type="InterPro" id="IPR008410">
    <property type="entry name" value="BCSC_C"/>
</dbReference>
<dbReference type="PRINTS" id="PR01441">
    <property type="entry name" value="CELLSNTHASEC"/>
</dbReference>
<comment type="pathway">
    <text evidence="1">Glycan metabolism; bacterial cellulose biosynthesis.</text>
</comment>
<comment type="caution">
    <text evidence="9">The sequence shown here is derived from an EMBL/GenBank/DDBJ whole genome shotgun (WGS) entry which is preliminary data.</text>
</comment>
<evidence type="ECO:0000256" key="5">
    <source>
        <dbReference type="ARBA" id="ARBA00022916"/>
    </source>
</evidence>
<dbReference type="SMART" id="SM00028">
    <property type="entry name" value="TPR"/>
    <property type="match status" value="10"/>
</dbReference>
<keyword evidence="3" id="KW-0677">Repeat</keyword>
<dbReference type="Pfam" id="PF13181">
    <property type="entry name" value="TPR_8"/>
    <property type="match status" value="1"/>
</dbReference>
<evidence type="ECO:0000256" key="1">
    <source>
        <dbReference type="ARBA" id="ARBA00005186"/>
    </source>
</evidence>
<sequence length="1594" mass="169569">MRLKSLALALSVAAACGATNTPRAQTAPAKIDPMNVLISQGKYWQAHRRGDLAEQAWRKVLGIDPNQPDAIYGMGIVLADRKNVGEAQQYLEHLRQVAPNYPELDELARRLGIFSPRDQAVNEARRLAQSGQNTAAAQEYQRALTGKPASAELQLEYYQALAATPQGWEEARRGLEQLAREHTDDPRYALAYAQHLTYRDATRREGIARLEKLANDATTGEAARRSWRQALLWLGARASDAALYQDYLRVAGDDVAVKARYESMVEQDKEARTRAQQAAAASAHGRAIADAFDALNRGDLESAKRQFTAILSKSPEDADALGGMGIVALKQERFAEARNDLERASARSANPARWKSSLQSATYWSYTSEAIGARSNGEYAKAKTLFERAIALDPSDVTAQVLLADMLLANRDAAGAEQAYRMALRRQADNPDAIRGLIGALAAQGRASEALALASKLTTEQQAKAGGIDRLRGTVEAGQARAAEARGDLGTARSLFEDALASNPTDPWLRLDLARIYVREGALGNARSMMDGLLATNPDMPDAIYASALLAAETHDWSKGLALLEKVPAKQRTDAMATLQHRLWVHQQAELAAQLAREGRPQDAAATLRSALPVAGGNAELIGAIATGYLQIGDAGQALALVRDAAQAAPGSADVLLQYAGIALAARQDAERDDVMRRLAAMPLTAAQHADLDKLNIAIVVQRTDAVRERGDLAGAYDVMSPWLAAMPDEPDLQAALGRLYSSAGDDANALANYRAALARRPDDQGLLLAAIGAASGVKQFDYAKSLARKALNAAPNDPPTLAAVGRMYRAEGDLSHAALYLRRSLIAANSSAGNQAGRADRFSNVPRNWQIAMQRIGTAPLPGTNPFVGKTPVAGAAQSTSLDADASADANGGARSALPTLPTFLSPSSPRQNVPYYPPVSQPASEPGLEPAPYVAPYNAPTAAPAGGYGPEMYGAAESGAVGAAPYVGVPDGYAPTPWPMSPAAQDAQIAQAYPAGAPYGQGMPARTQEVQRGNKKTAARKSAGSAANAMQRGAYARANGMPAGYAPQPYYGQPGYPQQQPAYAQQPYPYPPQPAYARQPQYAQQQAYAQQPVYGQPYPRQAAYRQQPQPYTPYAPAPQPVYAAQQPYVPQPPYPVQSQQAYVPQPPAGYGQPYYAQQAVPRGYADEMGADANVDSATGASSQTTSVADELADINREQSSTVSGGIVFRNRAGEDGMSSLTDIEAPIQGRIKAGNGHIVVTATPVTLDAGTGSTDLNAMNRFGTGLTSRSAVTDAARGQNPFGAQNSSGVGLSLGYEGRSLEGDVGVTPLGFTESNIVGGASYNGAVTDRTTYSLAVARRAVTDSLLSYAGANDQAVGLKWGGVTSNGALGSLAWDDGRSGLYVNTAYQYYDGHNVASNYAVKGGGGIYSRLFKSTDQTLTVGLNTTLMHYDKNLSYFTYGQGGYFSPQQYVILNLPVEWAGRNGPFTFDVKGSIGIQHYREDASNYFPTDPNRQSIAASVANTLRSAGVQADANAVYPGQSKTGIAYSLSAAGEYQLAPQLAVGATASLGNAYQYREWFAAVYMRYSFTKEMGLQPFPPRPLTSPYLSLSE</sequence>
<organism evidence="9 10">
    <name type="scientific">Trinickia symbiotica</name>
    <dbReference type="NCBI Taxonomy" id="863227"/>
    <lineage>
        <taxon>Bacteria</taxon>
        <taxon>Pseudomonadati</taxon>
        <taxon>Pseudomonadota</taxon>
        <taxon>Betaproteobacteria</taxon>
        <taxon>Burkholderiales</taxon>
        <taxon>Burkholderiaceae</taxon>
        <taxon>Trinickia</taxon>
    </lineage>
</organism>
<name>A0A2N7X6U6_9BURK</name>
<dbReference type="InterPro" id="IPR003921">
    <property type="entry name" value="Cell_synth_C"/>
</dbReference>
<evidence type="ECO:0000256" key="3">
    <source>
        <dbReference type="ARBA" id="ARBA00022737"/>
    </source>
</evidence>
<dbReference type="GO" id="GO:0030244">
    <property type="term" value="P:cellulose biosynthetic process"/>
    <property type="evidence" value="ECO:0007669"/>
    <property type="project" value="UniProtKB-KW"/>
</dbReference>
<feature type="region of interest" description="Disordered" evidence="7">
    <location>
        <begin position="1052"/>
        <end position="1091"/>
    </location>
</feature>
<dbReference type="SUPFAM" id="SSF48452">
    <property type="entry name" value="TPR-like"/>
    <property type="match status" value="4"/>
</dbReference>
<evidence type="ECO:0000313" key="9">
    <source>
        <dbReference type="EMBL" id="PMS37337.1"/>
    </source>
</evidence>
<dbReference type="PROSITE" id="PS50005">
    <property type="entry name" value="TPR"/>
    <property type="match status" value="2"/>
</dbReference>
<feature type="domain" description="Cellulose synthase operon C C-terminal" evidence="8">
    <location>
        <begin position="1220"/>
        <end position="1571"/>
    </location>
</feature>
<dbReference type="PANTHER" id="PTHR45586:SF1">
    <property type="entry name" value="LIPOPOLYSACCHARIDE ASSEMBLY PROTEIN B"/>
    <property type="match status" value="1"/>
</dbReference>
<accession>A0A2N7X6U6</accession>
<feature type="region of interest" description="Disordered" evidence="7">
    <location>
        <begin position="880"/>
        <end position="929"/>
    </location>
</feature>
<evidence type="ECO:0000259" key="8">
    <source>
        <dbReference type="Pfam" id="PF05420"/>
    </source>
</evidence>
<dbReference type="STRING" id="863227.GCA_000373005_01500"/>
<feature type="repeat" description="TPR" evidence="6">
    <location>
        <begin position="731"/>
        <end position="764"/>
    </location>
</feature>
<feature type="repeat" description="TPR" evidence="6">
    <location>
        <begin position="363"/>
        <end position="396"/>
    </location>
</feature>
<evidence type="ECO:0000256" key="7">
    <source>
        <dbReference type="SAM" id="MobiDB-lite"/>
    </source>
</evidence>
<dbReference type="InterPro" id="IPR019734">
    <property type="entry name" value="TPR_rpt"/>
</dbReference>
<dbReference type="OrthoDB" id="174989at2"/>
<dbReference type="GO" id="GO:0006011">
    <property type="term" value="P:UDP-alpha-D-glucose metabolic process"/>
    <property type="evidence" value="ECO:0007669"/>
    <property type="project" value="InterPro"/>
</dbReference>
<dbReference type="Pfam" id="PF05420">
    <property type="entry name" value="BCSC_C"/>
    <property type="match status" value="1"/>
</dbReference>
<proteinExistence type="predicted"/>
<dbReference type="Proteomes" id="UP000235777">
    <property type="component" value="Unassembled WGS sequence"/>
</dbReference>
<feature type="compositionally biased region" description="Low complexity" evidence="7">
    <location>
        <begin position="1052"/>
        <end position="1069"/>
    </location>
</feature>
<dbReference type="PROSITE" id="PS51257">
    <property type="entry name" value="PROKAR_LIPOPROTEIN"/>
    <property type="match status" value="1"/>
</dbReference>
<dbReference type="InterPro" id="IPR011990">
    <property type="entry name" value="TPR-like_helical_dom_sf"/>
</dbReference>
<feature type="compositionally biased region" description="Low complexity" evidence="7">
    <location>
        <begin position="1077"/>
        <end position="1091"/>
    </location>
</feature>
<keyword evidence="2" id="KW-0732">Signal</keyword>
<dbReference type="PANTHER" id="PTHR45586">
    <property type="entry name" value="TPR REPEAT-CONTAINING PROTEIN PA4667"/>
    <property type="match status" value="1"/>
</dbReference>
<evidence type="ECO:0000256" key="2">
    <source>
        <dbReference type="ARBA" id="ARBA00022729"/>
    </source>
</evidence>
<reference evidence="9 10" key="1">
    <citation type="submission" date="2018-01" db="EMBL/GenBank/DDBJ databases">
        <title>Whole genome analyses suggest that Burkholderia sensu lato contains two further novel genera in the rhizoxinica-symbiotica group Mycetohabitans gen. nov., and Trinickia gen. nov.: implications for the evolution of diazotrophy and nodulation in the Burkholderiaceae.</title>
        <authorList>
            <person name="Estrada-de los Santos P."/>
            <person name="Palmer M."/>
            <person name="Chavez-Ramirez B."/>
            <person name="Beukes C."/>
            <person name="Steenkamp E.T."/>
            <person name="Hirsch A.M."/>
            <person name="Manyaka P."/>
            <person name="Maluk M."/>
            <person name="Lafos M."/>
            <person name="Crook M."/>
            <person name="Gross E."/>
            <person name="Simon M.F."/>
            <person name="Bueno dos Reis Junior F."/>
            <person name="Poole P.S."/>
            <person name="Venter S.N."/>
            <person name="James E.K."/>
        </authorList>
    </citation>
    <scope>NUCLEOTIDE SEQUENCE [LARGE SCALE GENOMIC DNA]</scope>
    <source>
        <strain evidence="9 10">JPY 581</strain>
    </source>
</reference>